<evidence type="ECO:0000313" key="5">
    <source>
        <dbReference type="Proteomes" id="UP000217005"/>
    </source>
</evidence>
<dbReference type="PANTHER" id="PTHR33990:SF1">
    <property type="entry name" value="PROTEIN YJDN"/>
    <property type="match status" value="1"/>
</dbReference>
<evidence type="ECO:0000313" key="2">
    <source>
        <dbReference type="EMBL" id="OZI35942.1"/>
    </source>
</evidence>
<reference evidence="2 5" key="2">
    <citation type="submission" date="2017-05" db="EMBL/GenBank/DDBJ databases">
        <title>Complete and WGS of Bordetella genogroups.</title>
        <authorList>
            <person name="Spilker T."/>
            <person name="LiPuma J."/>
        </authorList>
    </citation>
    <scope>NUCLEOTIDE SEQUENCE [LARGE SCALE GENOMIC DNA]</scope>
    <source>
        <strain evidence="2 5">AU17610</strain>
    </source>
</reference>
<evidence type="ECO:0000313" key="4">
    <source>
        <dbReference type="Proteomes" id="UP000216354"/>
    </source>
</evidence>
<comment type="caution">
    <text evidence="2">The sequence shown here is derived from an EMBL/GenBank/DDBJ whole genome shotgun (WGS) entry which is preliminary data.</text>
</comment>
<dbReference type="Proteomes" id="UP000216354">
    <property type="component" value="Unassembled WGS sequence"/>
</dbReference>
<accession>A0A261SG80</accession>
<name>A0A261SG80_9BORD</name>
<dbReference type="InterPro" id="IPR004360">
    <property type="entry name" value="Glyas_Fos-R_dOase_dom"/>
</dbReference>
<organism evidence="2 5">
    <name type="scientific">Bordetella genomosp. 1</name>
    <dbReference type="NCBI Taxonomy" id="1395607"/>
    <lineage>
        <taxon>Bacteria</taxon>
        <taxon>Pseudomonadati</taxon>
        <taxon>Pseudomonadota</taxon>
        <taxon>Betaproteobacteria</taxon>
        <taxon>Burkholderiales</taxon>
        <taxon>Alcaligenaceae</taxon>
        <taxon>Bordetella</taxon>
    </lineage>
</organism>
<dbReference type="InterPro" id="IPR028973">
    <property type="entry name" value="PhnB-like"/>
</dbReference>
<evidence type="ECO:0000313" key="3">
    <source>
        <dbReference type="EMBL" id="OZI58610.1"/>
    </source>
</evidence>
<gene>
    <name evidence="3" type="ORF">CAL27_18145</name>
    <name evidence="2" type="ORF">CEG14_12930</name>
</gene>
<protein>
    <recommendedName>
        <fullName evidence="1">Glyoxalase/fosfomycin resistance/dioxygenase domain-containing protein</fullName>
    </recommendedName>
</protein>
<dbReference type="PANTHER" id="PTHR33990">
    <property type="entry name" value="PROTEIN YJDN-RELATED"/>
    <property type="match status" value="1"/>
</dbReference>
<dbReference type="CDD" id="cd06588">
    <property type="entry name" value="PhnB_like"/>
    <property type="match status" value="1"/>
</dbReference>
<feature type="domain" description="Glyoxalase/fosfomycin resistance/dioxygenase" evidence="1">
    <location>
        <begin position="5"/>
        <end position="136"/>
    </location>
</feature>
<sequence>MPQISPYLSFDGDCAEALRFYERVLGGKIEALMTYGDGPPDMKAHVPAEYHGRVMHGRLDLDGQLIMASDAAGESCGGAYEGQKGVSLALTYPTVSDAERVFAALSEGGHVTMPLQPTFWAEAFGMTVDRHGTSWMVNGAMKA</sequence>
<dbReference type="Gene3D" id="3.10.180.10">
    <property type="entry name" value="2,3-Dihydroxybiphenyl 1,2-Dioxygenase, domain 1"/>
    <property type="match status" value="1"/>
</dbReference>
<dbReference type="OrthoDB" id="9795306at2"/>
<dbReference type="RefSeq" id="WP_094826750.1">
    <property type="nucleotide sequence ID" value="NZ_NEVL01000003.1"/>
</dbReference>
<keyword evidence="4" id="KW-1185">Reference proteome</keyword>
<dbReference type="SUPFAM" id="SSF54593">
    <property type="entry name" value="Glyoxalase/Bleomycin resistance protein/Dihydroxybiphenyl dioxygenase"/>
    <property type="match status" value="1"/>
</dbReference>
<dbReference type="EMBL" id="NEVL01000003">
    <property type="protein sequence ID" value="OZI35942.1"/>
    <property type="molecule type" value="Genomic_DNA"/>
</dbReference>
<proteinExistence type="predicted"/>
<dbReference type="AlphaFoldDB" id="A0A261SG80"/>
<dbReference type="Proteomes" id="UP000217005">
    <property type="component" value="Unassembled WGS sequence"/>
</dbReference>
<dbReference type="Pfam" id="PF00903">
    <property type="entry name" value="Glyoxalase"/>
    <property type="match status" value="1"/>
</dbReference>
<dbReference type="EMBL" id="NEVR01000004">
    <property type="protein sequence ID" value="OZI58610.1"/>
    <property type="molecule type" value="Genomic_DNA"/>
</dbReference>
<dbReference type="InterPro" id="IPR029068">
    <property type="entry name" value="Glyas_Bleomycin-R_OHBP_Dase"/>
</dbReference>
<evidence type="ECO:0000259" key="1">
    <source>
        <dbReference type="Pfam" id="PF00903"/>
    </source>
</evidence>
<reference evidence="3 4" key="1">
    <citation type="submission" date="2017-05" db="EMBL/GenBank/DDBJ databases">
        <title>Complete and WGS of Bordetella genogroups.</title>
        <authorList>
            <person name="Spilker T."/>
            <person name="Lipuma J."/>
        </authorList>
    </citation>
    <scope>NUCLEOTIDE SEQUENCE [LARGE SCALE GENOMIC DNA]</scope>
    <source>
        <strain evidence="3 4">AU9795</strain>
    </source>
</reference>